<keyword evidence="2" id="KW-0804">Transcription</keyword>
<organism evidence="6 7">
    <name type="scientific">Phycomyces blakesleeanus (strain ATCC 8743b / DSM 1359 / FGSC 10004 / NBRC 33097 / NRRL 1555)</name>
    <dbReference type="NCBI Taxonomy" id="763407"/>
    <lineage>
        <taxon>Eukaryota</taxon>
        <taxon>Fungi</taxon>
        <taxon>Fungi incertae sedis</taxon>
        <taxon>Mucoromycota</taxon>
        <taxon>Mucoromycotina</taxon>
        <taxon>Mucoromycetes</taxon>
        <taxon>Mucorales</taxon>
        <taxon>Phycomycetaceae</taxon>
        <taxon>Phycomyces</taxon>
    </lineage>
</organism>
<keyword evidence="1 3" id="KW-0238">DNA-binding</keyword>
<feature type="region of interest" description="Disordered" evidence="4">
    <location>
        <begin position="1"/>
        <end position="29"/>
    </location>
</feature>
<dbReference type="CDD" id="cd01389">
    <property type="entry name" value="HMG-box_ROX1-like"/>
    <property type="match status" value="1"/>
</dbReference>
<dbReference type="SMART" id="SM00398">
    <property type="entry name" value="HMG"/>
    <property type="match status" value="1"/>
</dbReference>
<dbReference type="PANTHER" id="PTHR10270:SF161">
    <property type="entry name" value="SEX-DETERMINING REGION Y PROTEIN"/>
    <property type="match status" value="1"/>
</dbReference>
<evidence type="ECO:0000256" key="3">
    <source>
        <dbReference type="PROSITE-ProRule" id="PRU00267"/>
    </source>
</evidence>
<feature type="DNA-binding region" description="HMG box" evidence="3">
    <location>
        <begin position="29"/>
        <end position="97"/>
    </location>
</feature>
<dbReference type="RefSeq" id="XP_018288193.1">
    <property type="nucleotide sequence ID" value="XM_018432136.1"/>
</dbReference>
<evidence type="ECO:0000313" key="7">
    <source>
        <dbReference type="Proteomes" id="UP000077315"/>
    </source>
</evidence>
<dbReference type="Gene3D" id="1.10.30.10">
    <property type="entry name" value="High mobility group box domain"/>
    <property type="match status" value="1"/>
</dbReference>
<evidence type="ECO:0000256" key="4">
    <source>
        <dbReference type="SAM" id="MobiDB-lite"/>
    </source>
</evidence>
<accession>A0A162TVG8</accession>
<dbReference type="InterPro" id="IPR036910">
    <property type="entry name" value="HMG_box_dom_sf"/>
</dbReference>
<dbReference type="InParanoid" id="A0A162TVG8"/>
<dbReference type="PANTHER" id="PTHR10270">
    <property type="entry name" value="SOX TRANSCRIPTION FACTOR"/>
    <property type="match status" value="1"/>
</dbReference>
<dbReference type="VEuPathDB" id="FungiDB:PHYBLDRAFT_148709"/>
<dbReference type="GO" id="GO:0005634">
    <property type="term" value="C:nucleus"/>
    <property type="evidence" value="ECO:0007669"/>
    <property type="project" value="UniProtKB-UniRule"/>
</dbReference>
<dbReference type="GO" id="GO:0001228">
    <property type="term" value="F:DNA-binding transcription activator activity, RNA polymerase II-specific"/>
    <property type="evidence" value="ECO:0007669"/>
    <property type="project" value="TreeGrafter"/>
</dbReference>
<dbReference type="EMBL" id="KV440989">
    <property type="protein sequence ID" value="OAD70153.1"/>
    <property type="molecule type" value="Genomic_DNA"/>
</dbReference>
<keyword evidence="7" id="KW-1185">Reference proteome</keyword>
<reference evidence="7" key="1">
    <citation type="submission" date="2015-06" db="EMBL/GenBank/DDBJ databases">
        <title>Expansion of signal transduction pathways in fungi by whole-genome duplication.</title>
        <authorList>
            <consortium name="DOE Joint Genome Institute"/>
            <person name="Corrochano L.M."/>
            <person name="Kuo A."/>
            <person name="Marcet-Houben M."/>
            <person name="Polaino S."/>
            <person name="Salamov A."/>
            <person name="Villalobos J.M."/>
            <person name="Alvarez M.I."/>
            <person name="Avalos J."/>
            <person name="Benito E.P."/>
            <person name="Benoit I."/>
            <person name="Burger G."/>
            <person name="Camino L.P."/>
            <person name="Canovas D."/>
            <person name="Cerda-Olmedo E."/>
            <person name="Cheng J.-F."/>
            <person name="Dominguez A."/>
            <person name="Elias M."/>
            <person name="Eslava A.P."/>
            <person name="Glaser F."/>
            <person name="Grimwood J."/>
            <person name="Gutierrez G."/>
            <person name="Heitman J."/>
            <person name="Henrissat B."/>
            <person name="Iturriaga E.A."/>
            <person name="Lang B.F."/>
            <person name="Lavin J.L."/>
            <person name="Lee S."/>
            <person name="Li W."/>
            <person name="Lindquist E."/>
            <person name="Lopez-Garcia S."/>
            <person name="Luque E.M."/>
            <person name="Marcos A.T."/>
            <person name="Martin J."/>
            <person name="McCluskey K."/>
            <person name="Medina H.R."/>
            <person name="Miralles-Duran A."/>
            <person name="Miyazaki A."/>
            <person name="Munoz-Torres E."/>
            <person name="Oguiza J.A."/>
            <person name="Ohm R."/>
            <person name="Olmedo M."/>
            <person name="Orejas M."/>
            <person name="Ortiz-Castellanos L."/>
            <person name="Pisabarro A.G."/>
            <person name="Rodriguez-Romero J."/>
            <person name="Ruiz-Herrera J."/>
            <person name="Ruiz-Vazquez R."/>
            <person name="Sanz C."/>
            <person name="Schackwitz W."/>
            <person name="Schmutz J."/>
            <person name="Shahriari M."/>
            <person name="Shelest E."/>
            <person name="Silva-Franco F."/>
            <person name="Soanes D."/>
            <person name="Syed K."/>
            <person name="Tagua V.G."/>
            <person name="Talbot N.J."/>
            <person name="Thon M."/>
            <person name="De vries R.P."/>
            <person name="Wiebenga A."/>
            <person name="Yadav J.S."/>
            <person name="Braun E.L."/>
            <person name="Baker S."/>
            <person name="Garre V."/>
            <person name="Horwitz B."/>
            <person name="Torres-Martinez S."/>
            <person name="Idnurm A."/>
            <person name="Herrera-Estrella A."/>
            <person name="Gabaldon T."/>
            <person name="Grigoriev I.V."/>
        </authorList>
    </citation>
    <scope>NUCLEOTIDE SEQUENCE [LARGE SCALE GENOMIC DNA]</scope>
    <source>
        <strain evidence="7">NRRL 1555(-)</strain>
    </source>
</reference>
<feature type="domain" description="HMG box" evidence="5">
    <location>
        <begin position="29"/>
        <end position="97"/>
    </location>
</feature>
<dbReference type="AlphaFoldDB" id="A0A162TVG8"/>
<evidence type="ECO:0000259" key="5">
    <source>
        <dbReference type="PROSITE" id="PS50118"/>
    </source>
</evidence>
<dbReference type="InterPro" id="IPR009071">
    <property type="entry name" value="HMG_box_dom"/>
</dbReference>
<sequence length="299" mass="34159">MQIQKKTKSSSRSSSKTKSNTNPNQPIKIPRPMNCFLAYRLAKQSEIVARCPGANHRDISKIIAKWWKEATEEEKAPFREQAVQAKVEHAKMYPNYKYTPQKRPNRVTRKYTMRPKDQFTSKIAKNNRIMERLFEDRTNLENFDTTVDNIPLEEIRDVKQGNRGYNPVFIVQQVSPPVVYSNTSLWQSSQLSHNYNAPCNSSCSPRFYGMPYSPYSDGISSIVLSDSTTSYVSSVSTPQAHESTGYYSPSMDYFSEGSVINSHVNYTPSQTCIDPRLLCSSVLRSERSGYNAQSTLSHW</sequence>
<proteinExistence type="predicted"/>
<name>A0A162TVG8_PHYB8</name>
<dbReference type="Proteomes" id="UP000077315">
    <property type="component" value="Unassembled WGS sequence"/>
</dbReference>
<dbReference type="OrthoDB" id="6247875at2759"/>
<dbReference type="SUPFAM" id="SSF47095">
    <property type="entry name" value="HMG-box"/>
    <property type="match status" value="1"/>
</dbReference>
<evidence type="ECO:0000256" key="2">
    <source>
        <dbReference type="ARBA" id="ARBA00023163"/>
    </source>
</evidence>
<dbReference type="Pfam" id="PF00505">
    <property type="entry name" value="HMG_box"/>
    <property type="match status" value="1"/>
</dbReference>
<dbReference type="STRING" id="763407.A0A162TVG8"/>
<protein>
    <recommendedName>
        <fullName evidence="5">HMG box domain-containing protein</fullName>
    </recommendedName>
</protein>
<dbReference type="PROSITE" id="PS50118">
    <property type="entry name" value="HMG_BOX_2"/>
    <property type="match status" value="1"/>
</dbReference>
<dbReference type="GeneID" id="28993042"/>
<dbReference type="GO" id="GO:0030154">
    <property type="term" value="P:cell differentiation"/>
    <property type="evidence" value="ECO:0007669"/>
    <property type="project" value="TreeGrafter"/>
</dbReference>
<dbReference type="GO" id="GO:0000978">
    <property type="term" value="F:RNA polymerase II cis-regulatory region sequence-specific DNA binding"/>
    <property type="evidence" value="ECO:0007669"/>
    <property type="project" value="TreeGrafter"/>
</dbReference>
<dbReference type="InterPro" id="IPR050140">
    <property type="entry name" value="SRY-related_HMG-box_TF-like"/>
</dbReference>
<evidence type="ECO:0000313" key="6">
    <source>
        <dbReference type="EMBL" id="OAD70153.1"/>
    </source>
</evidence>
<gene>
    <name evidence="6" type="ORF">PHYBLDRAFT_148709</name>
</gene>
<keyword evidence="3" id="KW-0539">Nucleus</keyword>
<evidence type="ECO:0000256" key="1">
    <source>
        <dbReference type="ARBA" id="ARBA00023125"/>
    </source>
</evidence>
<feature type="compositionally biased region" description="Low complexity" evidence="4">
    <location>
        <begin position="10"/>
        <end position="19"/>
    </location>
</feature>